<proteinExistence type="predicted"/>
<evidence type="ECO:0000313" key="2">
    <source>
        <dbReference type="Proteomes" id="UP000254208"/>
    </source>
</evidence>
<gene>
    <name evidence="1" type="ORF">NCTC11801_03094</name>
</gene>
<dbReference type="AlphaFoldDB" id="A0A379FTM9"/>
<sequence>MKKAKKPQGGVWDTSVRSLALLGTLVAMGLSGLVQGQTREHVEALGVVNGSMTARHSGG</sequence>
<evidence type="ECO:0000313" key="1">
    <source>
        <dbReference type="EMBL" id="SUC32119.1"/>
    </source>
</evidence>
<name>A0A379FTM9_PRORE</name>
<reference evidence="1 2" key="1">
    <citation type="submission" date="2018-06" db="EMBL/GenBank/DDBJ databases">
        <authorList>
            <consortium name="Pathogen Informatics"/>
            <person name="Doyle S."/>
        </authorList>
    </citation>
    <scope>NUCLEOTIDE SEQUENCE [LARGE SCALE GENOMIC DNA]</scope>
    <source>
        <strain evidence="1 2">NCTC11801</strain>
    </source>
</reference>
<dbReference type="EMBL" id="UGTZ01000001">
    <property type="protein sequence ID" value="SUC32119.1"/>
    <property type="molecule type" value="Genomic_DNA"/>
</dbReference>
<protein>
    <submittedName>
        <fullName evidence="1">Uncharacterized protein</fullName>
    </submittedName>
</protein>
<dbReference type="Proteomes" id="UP000254208">
    <property type="component" value="Unassembled WGS sequence"/>
</dbReference>
<organism evidence="1 2">
    <name type="scientific">Providencia rettgeri</name>
    <dbReference type="NCBI Taxonomy" id="587"/>
    <lineage>
        <taxon>Bacteria</taxon>
        <taxon>Pseudomonadati</taxon>
        <taxon>Pseudomonadota</taxon>
        <taxon>Gammaproteobacteria</taxon>
        <taxon>Enterobacterales</taxon>
        <taxon>Morganellaceae</taxon>
        <taxon>Providencia</taxon>
    </lineage>
</organism>
<accession>A0A379FTM9</accession>